<dbReference type="PANTHER" id="PTHR30069:SF53">
    <property type="entry name" value="COLICIN I RECEPTOR-RELATED"/>
    <property type="match status" value="1"/>
</dbReference>
<keyword evidence="8 10" id="KW-0472">Membrane</keyword>
<keyword evidence="5 12" id="KW-0732">Signal</keyword>
<feature type="chain" id="PRO_5045060651" evidence="12">
    <location>
        <begin position="25"/>
        <end position="743"/>
    </location>
</feature>
<dbReference type="Gene3D" id="2.40.170.20">
    <property type="entry name" value="TonB-dependent receptor, beta-barrel domain"/>
    <property type="match status" value="1"/>
</dbReference>
<evidence type="ECO:0000256" key="2">
    <source>
        <dbReference type="ARBA" id="ARBA00022448"/>
    </source>
</evidence>
<dbReference type="InterPro" id="IPR036942">
    <property type="entry name" value="Beta-barrel_TonB_sf"/>
</dbReference>
<evidence type="ECO:0000256" key="4">
    <source>
        <dbReference type="ARBA" id="ARBA00022692"/>
    </source>
</evidence>
<dbReference type="EMBL" id="JBDKXB010000022">
    <property type="protein sequence ID" value="MEY6433477.1"/>
    <property type="molecule type" value="Genomic_DNA"/>
</dbReference>
<evidence type="ECO:0000256" key="8">
    <source>
        <dbReference type="ARBA" id="ARBA00023136"/>
    </source>
</evidence>
<evidence type="ECO:0000313" key="15">
    <source>
        <dbReference type="EMBL" id="MEY6433477.1"/>
    </source>
</evidence>
<evidence type="ECO:0000256" key="9">
    <source>
        <dbReference type="ARBA" id="ARBA00023237"/>
    </source>
</evidence>
<keyword evidence="4 10" id="KW-0812">Transmembrane</keyword>
<gene>
    <name evidence="15" type="ORF">ABC977_13810</name>
</gene>
<keyword evidence="16" id="KW-1185">Reference proteome</keyword>
<reference evidence="15 16" key="1">
    <citation type="submission" date="2024-05" db="EMBL/GenBank/DDBJ databases">
        <title>Genome Sequence and Characterization of the New Strain Purple Sulfur Bacterium of Genus Thioalkalicoccus.</title>
        <authorList>
            <person name="Bryantseva I.A."/>
            <person name="Kyndt J.A."/>
            <person name="Imhoff J.F."/>
        </authorList>
    </citation>
    <scope>NUCLEOTIDE SEQUENCE [LARGE SCALE GENOMIC DNA]</scope>
    <source>
        <strain evidence="15 16">Um2</strain>
    </source>
</reference>
<comment type="subcellular location">
    <subcellularLocation>
        <location evidence="1 10">Cell outer membrane</location>
        <topology evidence="1 10">Multi-pass membrane protein</topology>
    </subcellularLocation>
</comment>
<evidence type="ECO:0000256" key="6">
    <source>
        <dbReference type="ARBA" id="ARBA00023065"/>
    </source>
</evidence>
<keyword evidence="6" id="KW-0406">Ion transport</keyword>
<dbReference type="Gene3D" id="2.170.130.10">
    <property type="entry name" value="TonB-dependent receptor, plug domain"/>
    <property type="match status" value="1"/>
</dbReference>
<dbReference type="SUPFAM" id="SSF56935">
    <property type="entry name" value="Porins"/>
    <property type="match status" value="1"/>
</dbReference>
<dbReference type="Proteomes" id="UP001564408">
    <property type="component" value="Unassembled WGS sequence"/>
</dbReference>
<dbReference type="PROSITE" id="PS52016">
    <property type="entry name" value="TONB_DEPENDENT_REC_3"/>
    <property type="match status" value="1"/>
</dbReference>
<dbReference type="InterPro" id="IPR012910">
    <property type="entry name" value="Plug_dom"/>
</dbReference>
<feature type="domain" description="TonB-dependent receptor-like beta-barrel" evidence="13">
    <location>
        <begin position="292"/>
        <end position="695"/>
    </location>
</feature>
<evidence type="ECO:0000259" key="13">
    <source>
        <dbReference type="Pfam" id="PF00593"/>
    </source>
</evidence>
<name>A0ABV4BGR8_9GAMM</name>
<evidence type="ECO:0000256" key="1">
    <source>
        <dbReference type="ARBA" id="ARBA00004571"/>
    </source>
</evidence>
<dbReference type="InterPro" id="IPR000531">
    <property type="entry name" value="Beta-barrel_TonB"/>
</dbReference>
<evidence type="ECO:0000313" key="16">
    <source>
        <dbReference type="Proteomes" id="UP001564408"/>
    </source>
</evidence>
<evidence type="ECO:0000259" key="14">
    <source>
        <dbReference type="Pfam" id="PF07715"/>
    </source>
</evidence>
<evidence type="ECO:0000256" key="7">
    <source>
        <dbReference type="ARBA" id="ARBA00023077"/>
    </source>
</evidence>
<sequence>MRASLAVAATALLGVATTATLASAEEVQRMAALVVTATGFEQEIDEAPASITIITREELEQRRVTSLADALRGVEGINVSPLDARDGKTGNQSISLRGLPREYTLILIDGVRQNPMGNITPNSFNDSQSVFIPPVAAIERIEVIRGPMSTLYGSDALGGVVNIITRRPGTEWGVSATVSRTFQTDGDFGDETKVELYTSGPLVADRVSMQLYGRYFDRQASDIRIPGVEYPRAITADTPTMGQNPVAADNYTLGGEVRFSPDFANDLSVGFNTTRQKFDNSKGDIGALHRTGNPAASACNTVPAPNFCRGYEQTLRFNRDQVTLGHQGSFDFGTLVSKLTWDSLETEGRTIPLNSGLNPALEGSPRRLDLDTWLFDTKFLTGIGNHLVTVGGQYIHAKMTDGLWGGGNNTLDQYSLFVEDEWRPIDQLALTGGLRYDNNDAYGGEWVPRLYAVWNATDQWILKGGVAKGFRTPFLEQLTDGIIGFGDQGTVPLQGNPNLRPETAVNYEVSAVFRPIATVRAQATVFRNELDNLVERGTGANAGQDLNIGEARIQGVELTLGWDITETLYLSGNYSYIDSEVTKTQLDTGSPAQRIASKKGDPLVSVPDHMLNARLTWQATPRLSTFLNAEYRSSAFRPRNFHEPQNGGNAQGRVDESWSDSNIVLGDFDGYTILDLGATYRVNRNLRVTGVVQNLLNKDFNDYRSYTRCTNAGCTGPGTEAFSNRFNTIHSPLSLYAAVNLDF</sequence>
<evidence type="ECO:0000256" key="3">
    <source>
        <dbReference type="ARBA" id="ARBA00022452"/>
    </source>
</evidence>
<evidence type="ECO:0000256" key="12">
    <source>
        <dbReference type="SAM" id="SignalP"/>
    </source>
</evidence>
<evidence type="ECO:0000256" key="11">
    <source>
        <dbReference type="RuleBase" id="RU003357"/>
    </source>
</evidence>
<keyword evidence="15" id="KW-0675">Receptor</keyword>
<dbReference type="CDD" id="cd01347">
    <property type="entry name" value="ligand_gated_channel"/>
    <property type="match status" value="1"/>
</dbReference>
<dbReference type="InterPro" id="IPR037066">
    <property type="entry name" value="Plug_dom_sf"/>
</dbReference>
<accession>A0ABV4BGR8</accession>
<evidence type="ECO:0000256" key="5">
    <source>
        <dbReference type="ARBA" id="ARBA00022729"/>
    </source>
</evidence>
<organism evidence="15 16">
    <name type="scientific">Thioalkalicoccus limnaeus</name>
    <dbReference type="NCBI Taxonomy" id="120681"/>
    <lineage>
        <taxon>Bacteria</taxon>
        <taxon>Pseudomonadati</taxon>
        <taxon>Pseudomonadota</taxon>
        <taxon>Gammaproteobacteria</taxon>
        <taxon>Chromatiales</taxon>
        <taxon>Chromatiaceae</taxon>
        <taxon>Thioalkalicoccus</taxon>
    </lineage>
</organism>
<dbReference type="RefSeq" id="WP_369667861.1">
    <property type="nucleotide sequence ID" value="NZ_JBDKXB010000022.1"/>
</dbReference>
<feature type="domain" description="TonB-dependent receptor plug" evidence="14">
    <location>
        <begin position="45"/>
        <end position="160"/>
    </location>
</feature>
<protein>
    <submittedName>
        <fullName evidence="15">TonB-dependent receptor</fullName>
    </submittedName>
</protein>
<feature type="signal peptide" evidence="12">
    <location>
        <begin position="1"/>
        <end position="24"/>
    </location>
</feature>
<dbReference type="Pfam" id="PF07715">
    <property type="entry name" value="Plug"/>
    <property type="match status" value="1"/>
</dbReference>
<proteinExistence type="inferred from homology"/>
<comment type="similarity">
    <text evidence="10 11">Belongs to the TonB-dependent receptor family.</text>
</comment>
<keyword evidence="2 10" id="KW-0813">Transport</keyword>
<dbReference type="Pfam" id="PF00593">
    <property type="entry name" value="TonB_dep_Rec_b-barrel"/>
    <property type="match status" value="1"/>
</dbReference>
<dbReference type="PANTHER" id="PTHR30069">
    <property type="entry name" value="TONB-DEPENDENT OUTER MEMBRANE RECEPTOR"/>
    <property type="match status" value="1"/>
</dbReference>
<keyword evidence="3 10" id="KW-1134">Transmembrane beta strand</keyword>
<evidence type="ECO:0000256" key="10">
    <source>
        <dbReference type="PROSITE-ProRule" id="PRU01360"/>
    </source>
</evidence>
<dbReference type="InterPro" id="IPR039426">
    <property type="entry name" value="TonB-dep_rcpt-like"/>
</dbReference>
<keyword evidence="7 11" id="KW-0798">TonB box</keyword>
<keyword evidence="9 10" id="KW-0998">Cell outer membrane</keyword>
<comment type="caution">
    <text evidence="15">The sequence shown here is derived from an EMBL/GenBank/DDBJ whole genome shotgun (WGS) entry which is preliminary data.</text>
</comment>